<keyword evidence="2" id="KW-0479">Metal-binding</keyword>
<dbReference type="EMBL" id="JWZX01000263">
    <property type="protein sequence ID" value="KOO53371.1"/>
    <property type="molecule type" value="Genomic_DNA"/>
</dbReference>
<feature type="domain" description="DDE Tnp4" evidence="4">
    <location>
        <begin position="181"/>
        <end position="304"/>
    </location>
</feature>
<dbReference type="AlphaFoldDB" id="A0A0M0LQV3"/>
<feature type="region of interest" description="Disordered" evidence="3">
    <location>
        <begin position="1"/>
        <end position="35"/>
    </location>
</feature>
<feature type="compositionally biased region" description="Acidic residues" evidence="3">
    <location>
        <begin position="26"/>
        <end position="35"/>
    </location>
</feature>
<evidence type="ECO:0000256" key="3">
    <source>
        <dbReference type="SAM" id="MobiDB-lite"/>
    </source>
</evidence>
<accession>A0A0M0LQV3</accession>
<evidence type="ECO:0000256" key="1">
    <source>
        <dbReference type="ARBA" id="ARBA00001968"/>
    </source>
</evidence>
<evidence type="ECO:0000259" key="4">
    <source>
        <dbReference type="Pfam" id="PF13359"/>
    </source>
</evidence>
<dbReference type="InterPro" id="IPR027806">
    <property type="entry name" value="HARBI1_dom"/>
</dbReference>
<comment type="caution">
    <text evidence="5">The sequence shown here is derived from an EMBL/GenBank/DDBJ whole genome shotgun (WGS) entry which is preliminary data.</text>
</comment>
<proteinExistence type="predicted"/>
<dbReference type="GO" id="GO:0046872">
    <property type="term" value="F:metal ion binding"/>
    <property type="evidence" value="ECO:0007669"/>
    <property type="project" value="UniProtKB-KW"/>
</dbReference>
<keyword evidence="6" id="KW-1185">Reference proteome</keyword>
<dbReference type="OrthoDB" id="44748at2759"/>
<evidence type="ECO:0000313" key="6">
    <source>
        <dbReference type="Proteomes" id="UP000037460"/>
    </source>
</evidence>
<gene>
    <name evidence="5" type="ORF">Ctob_016627</name>
</gene>
<sequence>MAYSKFALGDGDSDSDWGDLSSECSSDSDDSDDSDCDVFGSGRDFSWDEHVQRLSEAQFKLRYRLSFHSFNKLLAILAPSLAVTNEKQACNCRSGKPVELPTRLAAALRYFAGGDPQDLMLIYGMSKMMVMHCVWRVVDAIHKHLDNMHFPIDDVEKLKVLEAEFSAASRGGFWRGQVGAIDGVHFRMECPTERDVPDAQRYYVDRKNSYCLLAMAICDSKRRFTWVDIGMAPSTHDSTAWSATPLGMRVEAGDLPYPFFLNGDSAFTVSPSMITPSNNDPALDDFDFYQSSNRMAIECAFGILIR</sequence>
<name>A0A0M0LQV3_9EUKA</name>
<evidence type="ECO:0000256" key="2">
    <source>
        <dbReference type="ARBA" id="ARBA00022723"/>
    </source>
</evidence>
<protein>
    <submittedName>
        <fullName evidence="5">Nuclease harbi1-like protein</fullName>
    </submittedName>
</protein>
<dbReference type="Proteomes" id="UP000037460">
    <property type="component" value="Unassembled WGS sequence"/>
</dbReference>
<evidence type="ECO:0000313" key="5">
    <source>
        <dbReference type="EMBL" id="KOO53371.1"/>
    </source>
</evidence>
<dbReference type="Pfam" id="PF13359">
    <property type="entry name" value="DDE_Tnp_4"/>
    <property type="match status" value="1"/>
</dbReference>
<comment type="cofactor">
    <cofactor evidence="1">
        <name>a divalent metal cation</name>
        <dbReference type="ChEBI" id="CHEBI:60240"/>
    </cofactor>
</comment>
<organism evidence="5 6">
    <name type="scientific">Chrysochromulina tobinii</name>
    <dbReference type="NCBI Taxonomy" id="1460289"/>
    <lineage>
        <taxon>Eukaryota</taxon>
        <taxon>Haptista</taxon>
        <taxon>Haptophyta</taxon>
        <taxon>Prymnesiophyceae</taxon>
        <taxon>Prymnesiales</taxon>
        <taxon>Chrysochromulinaceae</taxon>
        <taxon>Chrysochromulina</taxon>
    </lineage>
</organism>
<feature type="non-terminal residue" evidence="5">
    <location>
        <position position="306"/>
    </location>
</feature>
<reference evidence="6" key="1">
    <citation type="journal article" date="2015" name="PLoS Genet.">
        <title>Genome Sequence and Transcriptome Analyses of Chrysochromulina tobin: Metabolic Tools for Enhanced Algal Fitness in the Prominent Order Prymnesiales (Haptophyceae).</title>
        <authorList>
            <person name="Hovde B.T."/>
            <person name="Deodato C.R."/>
            <person name="Hunsperger H.M."/>
            <person name="Ryken S.A."/>
            <person name="Yost W."/>
            <person name="Jha R.K."/>
            <person name="Patterson J."/>
            <person name="Monnat R.J. Jr."/>
            <person name="Barlow S.B."/>
            <person name="Starkenburg S.R."/>
            <person name="Cattolico R.A."/>
        </authorList>
    </citation>
    <scope>NUCLEOTIDE SEQUENCE</scope>
    <source>
        <strain evidence="6">CCMP291</strain>
    </source>
</reference>